<dbReference type="STRING" id="145854.GA0074692_3996"/>
<feature type="compositionally biased region" description="Acidic residues" evidence="1">
    <location>
        <begin position="118"/>
        <end position="132"/>
    </location>
</feature>
<evidence type="ECO:0000313" key="3">
    <source>
        <dbReference type="Proteomes" id="UP000198959"/>
    </source>
</evidence>
<evidence type="ECO:0000256" key="1">
    <source>
        <dbReference type="SAM" id="MobiDB-lite"/>
    </source>
</evidence>
<sequence>MSNYPETFDPTGPAGLEEAHYYLNWTAVSAARILAEQPETSWELLPSLLGENWGDPNWYQNNEWLADFYDAVYQYTSSLPPVEIFAVDELDEPATDMARVIDSVVQTWTTAAAHQDPEADEQSYDEQSYDEQFYDEQGQWVEPDQWTTGQDQWTQQDHGNGHDPSVGQHPEAEYDPVVDPETGTGDQPDLAQQEPLSHVDPDAARQVLAKVLDDEADDLSTEDEQILATVLTVEKFQYLAREFDLV</sequence>
<name>A0A1C6SZV8_9ACTN</name>
<evidence type="ECO:0000313" key="2">
    <source>
        <dbReference type="EMBL" id="SCL35068.1"/>
    </source>
</evidence>
<dbReference type="RefSeq" id="WP_091646659.1">
    <property type="nucleotide sequence ID" value="NZ_FMHW01000002.1"/>
</dbReference>
<dbReference type="AlphaFoldDB" id="A0A1C6SZV8"/>
<feature type="compositionally biased region" description="Low complexity" evidence="1">
    <location>
        <begin position="147"/>
        <end position="157"/>
    </location>
</feature>
<organism evidence="2 3">
    <name type="scientific">Micromonospora pallida</name>
    <dbReference type="NCBI Taxonomy" id="145854"/>
    <lineage>
        <taxon>Bacteria</taxon>
        <taxon>Bacillati</taxon>
        <taxon>Actinomycetota</taxon>
        <taxon>Actinomycetes</taxon>
        <taxon>Micromonosporales</taxon>
        <taxon>Micromonosporaceae</taxon>
        <taxon>Micromonospora</taxon>
    </lineage>
</organism>
<proteinExistence type="predicted"/>
<feature type="region of interest" description="Disordered" evidence="1">
    <location>
        <begin position="112"/>
        <end position="132"/>
    </location>
</feature>
<protein>
    <submittedName>
        <fullName evidence="2">Uncharacterized protein</fullName>
    </submittedName>
</protein>
<dbReference type="EMBL" id="FMHW01000002">
    <property type="protein sequence ID" value="SCL35068.1"/>
    <property type="molecule type" value="Genomic_DNA"/>
</dbReference>
<keyword evidence="3" id="KW-1185">Reference proteome</keyword>
<feature type="region of interest" description="Disordered" evidence="1">
    <location>
        <begin position="147"/>
        <end position="198"/>
    </location>
</feature>
<accession>A0A1C6SZV8</accession>
<gene>
    <name evidence="2" type="ORF">GA0074692_3996</name>
</gene>
<dbReference type="Proteomes" id="UP000198959">
    <property type="component" value="Unassembled WGS sequence"/>
</dbReference>
<reference evidence="3" key="1">
    <citation type="submission" date="2016-06" db="EMBL/GenBank/DDBJ databases">
        <authorList>
            <person name="Varghese N."/>
            <person name="Submissions Spin"/>
        </authorList>
    </citation>
    <scope>NUCLEOTIDE SEQUENCE [LARGE SCALE GENOMIC DNA]</scope>
    <source>
        <strain evidence="3">DSM 43817</strain>
    </source>
</reference>
<dbReference type="OrthoDB" id="3403906at2"/>